<proteinExistence type="predicted"/>
<comment type="caution">
    <text evidence="1">The sequence shown here is derived from an EMBL/GenBank/DDBJ whole genome shotgun (WGS) entry which is preliminary data.</text>
</comment>
<protein>
    <submittedName>
        <fullName evidence="1">Uncharacterized protein</fullName>
    </submittedName>
</protein>
<dbReference type="PANTHER" id="PTHR34615">
    <property type="entry name" value="PX DOMAIN-CONTAINING PROTEIN"/>
    <property type="match status" value="1"/>
</dbReference>
<dbReference type="Proteomes" id="UP000486351">
    <property type="component" value="Unassembled WGS sequence"/>
</dbReference>
<dbReference type="PANTHER" id="PTHR34615:SF1">
    <property type="entry name" value="PX DOMAIN-CONTAINING PROTEIN"/>
    <property type="match status" value="1"/>
</dbReference>
<gene>
    <name evidence="1" type="ORF">PF008_g20203</name>
</gene>
<dbReference type="AlphaFoldDB" id="A0A6G0R065"/>
<name>A0A6G0R065_9STRA</name>
<reference evidence="1 2" key="1">
    <citation type="submission" date="2018-09" db="EMBL/GenBank/DDBJ databases">
        <title>Genomic investigation of the strawberry pathogen Phytophthora fragariae indicates pathogenicity is determined by transcriptional variation in three key races.</title>
        <authorList>
            <person name="Adams T.M."/>
            <person name="Armitage A.D."/>
            <person name="Sobczyk M.K."/>
            <person name="Bates H.J."/>
            <person name="Dunwell J.M."/>
            <person name="Nellist C.F."/>
            <person name="Harrison R.J."/>
        </authorList>
    </citation>
    <scope>NUCLEOTIDE SEQUENCE [LARGE SCALE GENOMIC DNA]</scope>
    <source>
        <strain evidence="1 2">NOV-77</strain>
    </source>
</reference>
<sequence length="175" mass="20352">MDDEDTLALVQTVQEEEIATLILFELVLSAPLSYRDRLLVPDFRLDILAMPDQEAKDQFRFIICDLQKLVQHLKIPDPVITKEGVRATALEALAIFFGRMVYPHRWIDMAVMFGRAPSTQCHIFYFVVEHLDKTFADLLYFDADRITKNLDRYCRELQQKRPTTLRAFGDLLMGP</sequence>
<evidence type="ECO:0000313" key="1">
    <source>
        <dbReference type="EMBL" id="KAE9311454.1"/>
    </source>
</evidence>
<dbReference type="EMBL" id="QXFY01001701">
    <property type="protein sequence ID" value="KAE9311454.1"/>
    <property type="molecule type" value="Genomic_DNA"/>
</dbReference>
<accession>A0A6G0R065</accession>
<evidence type="ECO:0000313" key="2">
    <source>
        <dbReference type="Proteomes" id="UP000486351"/>
    </source>
</evidence>
<organism evidence="1 2">
    <name type="scientific">Phytophthora fragariae</name>
    <dbReference type="NCBI Taxonomy" id="53985"/>
    <lineage>
        <taxon>Eukaryota</taxon>
        <taxon>Sar</taxon>
        <taxon>Stramenopiles</taxon>
        <taxon>Oomycota</taxon>
        <taxon>Peronosporomycetes</taxon>
        <taxon>Peronosporales</taxon>
        <taxon>Peronosporaceae</taxon>
        <taxon>Phytophthora</taxon>
    </lineage>
</organism>